<dbReference type="PATRIC" id="fig|1280949.3.peg.2423"/>
<sequence>MAGIWNPFRNVNAQKQRADALYRGLMAAALSPEAYVAGVVPDDMDHRVQMVGLHAAILVWQLTQRPESVLQRLPQLIHTRVFDGFDASLRETGVGDASIARKVRKLAEHYYGLGKATADSCSRPDAERAASLSNVLERNRVATTGREAELAQYLVATAQAFEAAASEAFLSGTPPWLSFPATSIPGVAKV</sequence>
<dbReference type="AlphaFoldDB" id="A0A069E7W7"/>
<dbReference type="InterPro" id="IPR021150">
    <property type="entry name" value="Ubiq_cyt_c_chap"/>
</dbReference>
<evidence type="ECO:0000313" key="4">
    <source>
        <dbReference type="Proteomes" id="UP000027446"/>
    </source>
</evidence>
<dbReference type="EMBL" id="ARYH01000001">
    <property type="protein sequence ID" value="KCZ86375.1"/>
    <property type="molecule type" value="Genomic_DNA"/>
</dbReference>
<reference evidence="3 4" key="1">
    <citation type="journal article" date="2014" name="Antonie Van Leeuwenhoek">
        <title>Hyphomonas beringensis sp. nov. and Hyphomonas chukchiensis sp. nov., isolated from surface seawater of the Bering Sea and Chukchi Sea.</title>
        <authorList>
            <person name="Li C."/>
            <person name="Lai Q."/>
            <person name="Li G."/>
            <person name="Dong C."/>
            <person name="Wang J."/>
            <person name="Liao Y."/>
            <person name="Shao Z."/>
        </authorList>
    </citation>
    <scope>NUCLEOTIDE SEQUENCE [LARGE SCALE GENOMIC DNA]</scope>
    <source>
        <strain evidence="3 4">MHS-3</strain>
    </source>
</reference>
<keyword evidence="4" id="KW-1185">Reference proteome</keyword>
<protein>
    <submittedName>
        <fullName evidence="3">Ubiquinol-cytochrome C chaperone</fullName>
    </submittedName>
</protein>
<dbReference type="Pfam" id="PF03981">
    <property type="entry name" value="Ubiq_cyt_C_chap"/>
    <property type="match status" value="1"/>
</dbReference>
<dbReference type="STRING" id="1280949.HAD_11830"/>
<proteinExistence type="inferred from homology"/>
<comment type="caution">
    <text evidence="3">The sequence shown here is derived from an EMBL/GenBank/DDBJ whole genome shotgun (WGS) entry which is preliminary data.</text>
</comment>
<gene>
    <name evidence="3" type="ORF">HAD_11830</name>
</gene>
<dbReference type="eggNOG" id="COG5452">
    <property type="taxonomic scope" value="Bacteria"/>
</dbReference>
<evidence type="ECO:0000259" key="2">
    <source>
        <dbReference type="Pfam" id="PF03981"/>
    </source>
</evidence>
<organism evidence="3 4">
    <name type="scientific">Hyphomonas adhaerens MHS-3</name>
    <dbReference type="NCBI Taxonomy" id="1280949"/>
    <lineage>
        <taxon>Bacteria</taxon>
        <taxon>Pseudomonadati</taxon>
        <taxon>Pseudomonadota</taxon>
        <taxon>Alphaproteobacteria</taxon>
        <taxon>Hyphomonadales</taxon>
        <taxon>Hyphomonadaceae</taxon>
        <taxon>Hyphomonas</taxon>
    </lineage>
</organism>
<name>A0A069E7W7_9PROT</name>
<dbReference type="RefSeq" id="WP_035571255.1">
    <property type="nucleotide sequence ID" value="NZ_ARYH01000001.1"/>
</dbReference>
<feature type="domain" description="Ubiquinol-cytochrome c chaperone" evidence="2">
    <location>
        <begin position="40"/>
        <end position="176"/>
    </location>
</feature>
<evidence type="ECO:0000256" key="1">
    <source>
        <dbReference type="ARBA" id="ARBA00006436"/>
    </source>
</evidence>
<dbReference type="OrthoDB" id="7158889at2"/>
<evidence type="ECO:0000313" key="3">
    <source>
        <dbReference type="EMBL" id="KCZ86375.1"/>
    </source>
</evidence>
<accession>A0A069E7W7</accession>
<comment type="similarity">
    <text evidence="1">Belongs to the UPF0174 family.</text>
</comment>
<dbReference type="Proteomes" id="UP000027446">
    <property type="component" value="Unassembled WGS sequence"/>
</dbReference>